<accession>A0A2W0HL92</accession>
<proteinExistence type="predicted"/>
<dbReference type="InterPro" id="IPR052527">
    <property type="entry name" value="Metal_cation-efflux_comp"/>
</dbReference>
<keyword evidence="6" id="KW-0489">Methyltransferase</keyword>
<dbReference type="AlphaFoldDB" id="A0A2W0HL92"/>
<feature type="transmembrane region" description="Helical" evidence="5">
    <location>
        <begin position="66"/>
        <end position="86"/>
    </location>
</feature>
<dbReference type="InterPro" id="IPR007269">
    <property type="entry name" value="ICMT_MeTrfase"/>
</dbReference>
<keyword evidence="4 5" id="KW-0472">Membrane</keyword>
<evidence type="ECO:0000256" key="5">
    <source>
        <dbReference type="SAM" id="Phobius"/>
    </source>
</evidence>
<comment type="caution">
    <text evidence="6">The sequence shown here is derived from an EMBL/GenBank/DDBJ whole genome shotgun (WGS) entry which is preliminary data.</text>
</comment>
<feature type="transmembrane region" description="Helical" evidence="5">
    <location>
        <begin position="37"/>
        <end position="54"/>
    </location>
</feature>
<keyword evidence="6" id="KW-0808">Transferase</keyword>
<dbReference type="PANTHER" id="PTHR43847">
    <property type="entry name" value="BLL3993 PROTEIN"/>
    <property type="match status" value="1"/>
</dbReference>
<keyword evidence="3 5" id="KW-1133">Transmembrane helix</keyword>
<keyword evidence="7" id="KW-1185">Reference proteome</keyword>
<dbReference type="PANTHER" id="PTHR43847:SF1">
    <property type="entry name" value="BLL3993 PROTEIN"/>
    <property type="match status" value="1"/>
</dbReference>
<evidence type="ECO:0000313" key="6">
    <source>
        <dbReference type="EMBL" id="PYZ97862.1"/>
    </source>
</evidence>
<evidence type="ECO:0000256" key="2">
    <source>
        <dbReference type="ARBA" id="ARBA00022692"/>
    </source>
</evidence>
<reference evidence="6 7" key="1">
    <citation type="submission" date="2017-10" db="EMBL/GenBank/DDBJ databases">
        <title>Bacillus sp. nov., a halophilic bacterium isolated from a Yangshapao Lake.</title>
        <authorList>
            <person name="Wang H."/>
        </authorList>
    </citation>
    <scope>NUCLEOTIDE SEQUENCE [LARGE SCALE GENOMIC DNA]</scope>
    <source>
        <strain evidence="6 7">YSP-3</strain>
    </source>
</reference>
<comment type="subcellular location">
    <subcellularLocation>
        <location evidence="1">Membrane</location>
        <topology evidence="1">Multi-pass membrane protein</topology>
    </subcellularLocation>
</comment>
<dbReference type="EMBL" id="PDOF01000001">
    <property type="protein sequence ID" value="PYZ97862.1"/>
    <property type="molecule type" value="Genomic_DNA"/>
</dbReference>
<dbReference type="Proteomes" id="UP000248066">
    <property type="component" value="Unassembled WGS sequence"/>
</dbReference>
<keyword evidence="2 5" id="KW-0812">Transmembrane</keyword>
<feature type="transmembrane region" description="Helical" evidence="5">
    <location>
        <begin position="119"/>
        <end position="152"/>
    </location>
</feature>
<dbReference type="Pfam" id="PF04140">
    <property type="entry name" value="ICMT"/>
    <property type="match status" value="1"/>
</dbReference>
<sequence>MILDILFFLITAVWLLEFVLFRDRKPNEGTKREKRSFRWIVAAVAVTIFISVVSRESVFIVLPDHSMFAVSGLLIYSFGVLLRYWGILELGRMFSRDVAVESEVDLVSSGPYRKLRHPLYTALLFCTAGIALFMGSAAGLAAVIVFVLPALVMRMRLEERMLIEVLGDGYRSWCSSRYRFIPYLY</sequence>
<dbReference type="Gene3D" id="1.20.120.1630">
    <property type="match status" value="1"/>
</dbReference>
<evidence type="ECO:0000313" key="7">
    <source>
        <dbReference type="Proteomes" id="UP000248066"/>
    </source>
</evidence>
<evidence type="ECO:0000256" key="1">
    <source>
        <dbReference type="ARBA" id="ARBA00004141"/>
    </source>
</evidence>
<gene>
    <name evidence="6" type="ORF">CR205_04520</name>
</gene>
<dbReference type="GO" id="GO:0004671">
    <property type="term" value="F:protein C-terminal S-isoprenylcysteine carboxyl O-methyltransferase activity"/>
    <property type="evidence" value="ECO:0007669"/>
    <property type="project" value="InterPro"/>
</dbReference>
<organism evidence="6 7">
    <name type="scientific">Alteribacter lacisalsi</name>
    <dbReference type="NCBI Taxonomy" id="2045244"/>
    <lineage>
        <taxon>Bacteria</taxon>
        <taxon>Bacillati</taxon>
        <taxon>Bacillota</taxon>
        <taxon>Bacilli</taxon>
        <taxon>Bacillales</taxon>
        <taxon>Bacillaceae</taxon>
        <taxon>Alteribacter</taxon>
    </lineage>
</organism>
<name>A0A2W0HL92_9BACI</name>
<dbReference type="GO" id="GO:0016020">
    <property type="term" value="C:membrane"/>
    <property type="evidence" value="ECO:0007669"/>
    <property type="project" value="UniProtKB-SubCell"/>
</dbReference>
<dbReference type="RefSeq" id="WP_110517371.1">
    <property type="nucleotide sequence ID" value="NZ_PDOF01000001.1"/>
</dbReference>
<dbReference type="OrthoDB" id="5471300at2"/>
<protein>
    <submittedName>
        <fullName evidence="6">Isoprenylcysteine carboxyl methyltransferase</fullName>
    </submittedName>
</protein>
<dbReference type="GO" id="GO:0032259">
    <property type="term" value="P:methylation"/>
    <property type="evidence" value="ECO:0007669"/>
    <property type="project" value="UniProtKB-KW"/>
</dbReference>
<evidence type="ECO:0000256" key="3">
    <source>
        <dbReference type="ARBA" id="ARBA00022989"/>
    </source>
</evidence>
<evidence type="ECO:0000256" key="4">
    <source>
        <dbReference type="ARBA" id="ARBA00023136"/>
    </source>
</evidence>